<evidence type="ECO:0000259" key="3">
    <source>
        <dbReference type="PROSITE" id="PS50125"/>
    </source>
</evidence>
<dbReference type="GO" id="GO:0004016">
    <property type="term" value="F:adenylate cyclase activity"/>
    <property type="evidence" value="ECO:0007669"/>
    <property type="project" value="UniProtKB-ARBA"/>
</dbReference>
<keyword evidence="2" id="KW-0812">Transmembrane</keyword>
<keyword evidence="2" id="KW-0472">Membrane</keyword>
<keyword evidence="2" id="KW-1133">Transmembrane helix</keyword>
<dbReference type="InterPro" id="IPR029787">
    <property type="entry name" value="Nucleotide_cyclase"/>
</dbReference>
<dbReference type="Pfam" id="PF00211">
    <property type="entry name" value="Guanylate_cyc"/>
    <property type="match status" value="1"/>
</dbReference>
<evidence type="ECO:0000313" key="4">
    <source>
        <dbReference type="EMBL" id="BBY31834.1"/>
    </source>
</evidence>
<dbReference type="PANTHER" id="PTHR43081">
    <property type="entry name" value="ADENYLATE CYCLASE, TERMINAL-DIFFERENTIATION SPECIFIC-RELATED"/>
    <property type="match status" value="1"/>
</dbReference>
<dbReference type="SMART" id="SM00044">
    <property type="entry name" value="CYCc"/>
    <property type="match status" value="1"/>
</dbReference>
<evidence type="ECO:0000256" key="2">
    <source>
        <dbReference type="SAM" id="Phobius"/>
    </source>
</evidence>
<name>A0A7I7QZP1_9MYCO</name>
<dbReference type="CDD" id="cd07302">
    <property type="entry name" value="CHD"/>
    <property type="match status" value="1"/>
</dbReference>
<dbReference type="GO" id="GO:0009190">
    <property type="term" value="P:cyclic nucleotide biosynthetic process"/>
    <property type="evidence" value="ECO:0007669"/>
    <property type="project" value="InterPro"/>
</dbReference>
<evidence type="ECO:0000313" key="5">
    <source>
        <dbReference type="Proteomes" id="UP000467193"/>
    </source>
</evidence>
<dbReference type="Proteomes" id="UP000467193">
    <property type="component" value="Chromosome"/>
</dbReference>
<feature type="transmembrane region" description="Helical" evidence="2">
    <location>
        <begin position="30"/>
        <end position="51"/>
    </location>
</feature>
<reference evidence="4 5" key="1">
    <citation type="journal article" date="2019" name="Emerg. Microbes Infect.">
        <title>Comprehensive subspecies identification of 175 nontuberculous mycobacteria species based on 7547 genomic profiles.</title>
        <authorList>
            <person name="Matsumoto Y."/>
            <person name="Kinjo T."/>
            <person name="Motooka D."/>
            <person name="Nabeya D."/>
            <person name="Jung N."/>
            <person name="Uechi K."/>
            <person name="Horii T."/>
            <person name="Iida T."/>
            <person name="Fujita J."/>
            <person name="Nakamura S."/>
        </authorList>
    </citation>
    <scope>NUCLEOTIDE SEQUENCE [LARGE SCALE GENOMIC DNA]</scope>
    <source>
        <strain evidence="4 5">JCM 17899</strain>
    </source>
</reference>
<dbReference type="EMBL" id="AP022588">
    <property type="protein sequence ID" value="BBY31834.1"/>
    <property type="molecule type" value="Genomic_DNA"/>
</dbReference>
<dbReference type="InterPro" id="IPR050697">
    <property type="entry name" value="Adenylyl/Guanylyl_Cyclase_3/4"/>
</dbReference>
<dbReference type="Gene3D" id="3.30.70.1230">
    <property type="entry name" value="Nucleotide cyclase"/>
    <property type="match status" value="1"/>
</dbReference>
<comment type="similarity">
    <text evidence="1">Belongs to the adenylyl cyclase class-3 family.</text>
</comment>
<dbReference type="GO" id="GO:0035556">
    <property type="term" value="P:intracellular signal transduction"/>
    <property type="evidence" value="ECO:0007669"/>
    <property type="project" value="InterPro"/>
</dbReference>
<dbReference type="SUPFAM" id="SSF55073">
    <property type="entry name" value="Nucleotide cyclase"/>
    <property type="match status" value="1"/>
</dbReference>
<protein>
    <recommendedName>
        <fullName evidence="3">Guanylate cyclase domain-containing protein</fullName>
    </recommendedName>
</protein>
<dbReference type="InterPro" id="IPR001054">
    <property type="entry name" value="A/G_cyclase"/>
</dbReference>
<dbReference type="PROSITE" id="PS50125">
    <property type="entry name" value="GUANYLATE_CYCLASE_2"/>
    <property type="match status" value="1"/>
</dbReference>
<dbReference type="AlphaFoldDB" id="A0A7I7QZP1"/>
<keyword evidence="5" id="KW-1185">Reference proteome</keyword>
<organism evidence="4 5">
    <name type="scientific">Mycolicibacterium sediminis</name>
    <dbReference type="NCBI Taxonomy" id="1286180"/>
    <lineage>
        <taxon>Bacteria</taxon>
        <taxon>Bacillati</taxon>
        <taxon>Actinomycetota</taxon>
        <taxon>Actinomycetes</taxon>
        <taxon>Mycobacteriales</taxon>
        <taxon>Mycobacteriaceae</taxon>
        <taxon>Mycolicibacterium</taxon>
    </lineage>
</organism>
<accession>A0A7I7QZP1</accession>
<evidence type="ECO:0000256" key="1">
    <source>
        <dbReference type="ARBA" id="ARBA00005381"/>
    </source>
</evidence>
<dbReference type="KEGG" id="msei:MSEDJ_59300"/>
<feature type="domain" description="Guanylate cyclase" evidence="3">
    <location>
        <begin position="131"/>
        <end position="243"/>
    </location>
</feature>
<sequence>MCVFLAVTCRECGSAHHNQRVPTPSTLEYILYAVIALEFAGLVTFMVLFIVNRKQLTGARHELARIKQEQGARRRRRGVAPMAIKTVFHTADMLITKGLGATVRNSIEDLAGWAQVERPDLARLTADGRVVIVFSDIEGSTQANEAMGDRAWVRLLDRHNKLVTSRVNAHGGHVVKNQGDGFMMAFADPENAVRCSADLQHALDENPQKWEAIRVRIGIHMGTSVRRGADLFGLDVATAARVANQAEGGEILVSEPVREAISGLDDVRLGTPREVELKGLRGTHTLYPVLADA</sequence>
<gene>
    <name evidence="4" type="ORF">MSEDJ_59300</name>
</gene>
<dbReference type="PANTHER" id="PTHR43081:SF1">
    <property type="entry name" value="ADENYLATE CYCLASE, TERMINAL-DIFFERENTIATION SPECIFIC"/>
    <property type="match status" value="1"/>
</dbReference>
<proteinExistence type="inferred from homology"/>